<name>A0ABV7VK18_9PROT</name>
<sequence>MSALKSSAVVAHRHGGPEVLELESIDVQDPGPGEIRIAQEAIGLNYADIYQRQGAHGPTQTDSFPVILGSQGAGIVEVVGPGVSDFKVGQAVTYLMPGAYAGVRNVPAARALQIPDGLNVEQAAGTLLRGMTAEYLLHRLYKVQPGQKILVHAAAGGMGLILSAWGRALGAEVIGTVGSDEKVRVAKDAGCHHVINYRTERFEERVLELTAGEGVHVVYDAVGKDVFLPSLKCLRVRGMAINYGTASGDVEAFNLQILHAKSHSICRPTLRSFTITTEELRTSAETYAAAVRRGDVKADINRRYKLADVRQAHIDLESRKTVGAAVLLP</sequence>
<dbReference type="InterPro" id="IPR013154">
    <property type="entry name" value="ADH-like_N"/>
</dbReference>
<dbReference type="Gene3D" id="3.40.50.720">
    <property type="entry name" value="NAD(P)-binding Rossmann-like Domain"/>
    <property type="match status" value="1"/>
</dbReference>
<reference evidence="5" key="1">
    <citation type="journal article" date="2019" name="Int. J. Syst. Evol. Microbiol.">
        <title>The Global Catalogue of Microorganisms (GCM) 10K type strain sequencing project: providing services to taxonomists for standard genome sequencing and annotation.</title>
        <authorList>
            <consortium name="The Broad Institute Genomics Platform"/>
            <consortium name="The Broad Institute Genome Sequencing Center for Infectious Disease"/>
            <person name="Wu L."/>
            <person name="Ma J."/>
        </authorList>
    </citation>
    <scope>NUCLEOTIDE SEQUENCE [LARGE SCALE GENOMIC DNA]</scope>
    <source>
        <strain evidence="5">KCTC 42182</strain>
    </source>
</reference>
<protein>
    <submittedName>
        <fullName evidence="4">Quinone oxidoreductase family protein</fullName>
    </submittedName>
</protein>
<comment type="caution">
    <text evidence="4">The sequence shown here is derived from an EMBL/GenBank/DDBJ whole genome shotgun (WGS) entry which is preliminary data.</text>
</comment>
<dbReference type="PANTHER" id="PTHR48106:SF13">
    <property type="entry name" value="QUINONE OXIDOREDUCTASE-RELATED"/>
    <property type="match status" value="1"/>
</dbReference>
<dbReference type="InterPro" id="IPR047618">
    <property type="entry name" value="QOR-like"/>
</dbReference>
<accession>A0ABV7VK18</accession>
<evidence type="ECO:0000313" key="5">
    <source>
        <dbReference type="Proteomes" id="UP001595711"/>
    </source>
</evidence>
<feature type="domain" description="Enoyl reductase (ER)" evidence="3">
    <location>
        <begin position="15"/>
        <end position="327"/>
    </location>
</feature>
<dbReference type="PANTHER" id="PTHR48106">
    <property type="entry name" value="QUINONE OXIDOREDUCTASE PIG3-RELATED"/>
    <property type="match status" value="1"/>
</dbReference>
<evidence type="ECO:0000259" key="3">
    <source>
        <dbReference type="SMART" id="SM00829"/>
    </source>
</evidence>
<dbReference type="Gene3D" id="3.90.180.10">
    <property type="entry name" value="Medium-chain alcohol dehydrogenases, catalytic domain"/>
    <property type="match status" value="1"/>
</dbReference>
<keyword evidence="1" id="KW-0521">NADP</keyword>
<dbReference type="InterPro" id="IPR011032">
    <property type="entry name" value="GroES-like_sf"/>
</dbReference>
<organism evidence="4 5">
    <name type="scientific">Ferrovibrio xuzhouensis</name>
    <dbReference type="NCBI Taxonomy" id="1576914"/>
    <lineage>
        <taxon>Bacteria</taxon>
        <taxon>Pseudomonadati</taxon>
        <taxon>Pseudomonadota</taxon>
        <taxon>Alphaproteobacteria</taxon>
        <taxon>Rhodospirillales</taxon>
        <taxon>Rhodospirillaceae</taxon>
        <taxon>Ferrovibrio</taxon>
    </lineage>
</organism>
<proteinExistence type="predicted"/>
<dbReference type="SUPFAM" id="SSF51735">
    <property type="entry name" value="NAD(P)-binding Rossmann-fold domains"/>
    <property type="match status" value="1"/>
</dbReference>
<dbReference type="CDD" id="cd05286">
    <property type="entry name" value="QOR2"/>
    <property type="match status" value="1"/>
</dbReference>
<gene>
    <name evidence="4" type="ORF">ACFOOQ_19535</name>
</gene>
<dbReference type="Proteomes" id="UP001595711">
    <property type="component" value="Unassembled WGS sequence"/>
</dbReference>
<keyword evidence="5" id="KW-1185">Reference proteome</keyword>
<dbReference type="Pfam" id="PF00107">
    <property type="entry name" value="ADH_zinc_N"/>
    <property type="match status" value="1"/>
</dbReference>
<dbReference type="InterPro" id="IPR036291">
    <property type="entry name" value="NAD(P)-bd_dom_sf"/>
</dbReference>
<dbReference type="SUPFAM" id="SSF50129">
    <property type="entry name" value="GroES-like"/>
    <property type="match status" value="1"/>
</dbReference>
<keyword evidence="2" id="KW-0560">Oxidoreductase</keyword>
<dbReference type="InterPro" id="IPR020843">
    <property type="entry name" value="ER"/>
</dbReference>
<dbReference type="RefSeq" id="WP_379729346.1">
    <property type="nucleotide sequence ID" value="NZ_JBHRYJ010000005.1"/>
</dbReference>
<dbReference type="SMART" id="SM00829">
    <property type="entry name" value="PKS_ER"/>
    <property type="match status" value="1"/>
</dbReference>
<evidence type="ECO:0000256" key="1">
    <source>
        <dbReference type="ARBA" id="ARBA00022857"/>
    </source>
</evidence>
<evidence type="ECO:0000256" key="2">
    <source>
        <dbReference type="ARBA" id="ARBA00023002"/>
    </source>
</evidence>
<dbReference type="EMBL" id="JBHRYJ010000005">
    <property type="protein sequence ID" value="MFC3677754.1"/>
    <property type="molecule type" value="Genomic_DNA"/>
</dbReference>
<dbReference type="InterPro" id="IPR013149">
    <property type="entry name" value="ADH-like_C"/>
</dbReference>
<dbReference type="Pfam" id="PF08240">
    <property type="entry name" value="ADH_N"/>
    <property type="match status" value="1"/>
</dbReference>
<evidence type="ECO:0000313" key="4">
    <source>
        <dbReference type="EMBL" id="MFC3677754.1"/>
    </source>
</evidence>